<gene>
    <name evidence="3" type="ORF">ABZ508_05075</name>
</gene>
<keyword evidence="2" id="KW-1133">Transmembrane helix</keyword>
<dbReference type="RefSeq" id="WP_359656981.1">
    <property type="nucleotide sequence ID" value="NZ_JBEXZO010000003.1"/>
</dbReference>
<feature type="transmembrane region" description="Helical" evidence="2">
    <location>
        <begin position="69"/>
        <end position="92"/>
    </location>
</feature>
<evidence type="ECO:0008006" key="5">
    <source>
        <dbReference type="Google" id="ProtNLM"/>
    </source>
</evidence>
<evidence type="ECO:0000256" key="2">
    <source>
        <dbReference type="SAM" id="Phobius"/>
    </source>
</evidence>
<accession>A0ABV2VZM8</accession>
<proteinExistence type="predicted"/>
<feature type="region of interest" description="Disordered" evidence="1">
    <location>
        <begin position="127"/>
        <end position="148"/>
    </location>
</feature>
<sequence length="148" mass="15154">MGSTGAARGATHARLVLGVGAVGVVINVVDWFVGGHPRPYHAFPLLLVLWGAADLMQASRPDAARGVRAAAGVLMVAMGLAVGVPAAAALVRGDRVDWLDLVVGVVVVLYAASALAALVARRRNRGPAKEPAVGQGARIGENGRHERS</sequence>
<feature type="transmembrane region" description="Helical" evidence="2">
    <location>
        <begin position="98"/>
        <end position="120"/>
    </location>
</feature>
<keyword evidence="2" id="KW-0472">Membrane</keyword>
<feature type="transmembrane region" description="Helical" evidence="2">
    <location>
        <begin position="39"/>
        <end position="57"/>
    </location>
</feature>
<protein>
    <recommendedName>
        <fullName evidence="5">DUF3054 domain-containing protein</fullName>
    </recommendedName>
</protein>
<reference evidence="3 4" key="1">
    <citation type="submission" date="2024-06" db="EMBL/GenBank/DDBJ databases">
        <title>The Natural Products Discovery Center: Release of the First 8490 Sequenced Strains for Exploring Actinobacteria Biosynthetic Diversity.</title>
        <authorList>
            <person name="Kalkreuter E."/>
            <person name="Kautsar S.A."/>
            <person name="Yang D."/>
            <person name="Bader C.D."/>
            <person name="Teijaro C.N."/>
            <person name="Fluegel L."/>
            <person name="Davis C.M."/>
            <person name="Simpson J.R."/>
            <person name="Lauterbach L."/>
            <person name="Steele A.D."/>
            <person name="Gui C."/>
            <person name="Meng S."/>
            <person name="Li G."/>
            <person name="Viehrig K."/>
            <person name="Ye F."/>
            <person name="Su P."/>
            <person name="Kiefer A.F."/>
            <person name="Nichols A."/>
            <person name="Cepeda A.J."/>
            <person name="Yan W."/>
            <person name="Fan B."/>
            <person name="Jiang Y."/>
            <person name="Adhikari A."/>
            <person name="Zheng C.-J."/>
            <person name="Schuster L."/>
            <person name="Cowan T.M."/>
            <person name="Smanski M.J."/>
            <person name="Chevrette M.G."/>
            <person name="De Carvalho L.P.S."/>
            <person name="Shen B."/>
        </authorList>
    </citation>
    <scope>NUCLEOTIDE SEQUENCE [LARGE SCALE GENOMIC DNA]</scope>
    <source>
        <strain evidence="3 4">NPDC006337</strain>
    </source>
</reference>
<name>A0ABV2VZM8_9ACTN</name>
<comment type="caution">
    <text evidence="3">The sequence shown here is derived from an EMBL/GenBank/DDBJ whole genome shotgun (WGS) entry which is preliminary data.</text>
</comment>
<organism evidence="3 4">
    <name type="scientific">Streptomyces lavendulocolor</name>
    <dbReference type="NCBI Taxonomy" id="67316"/>
    <lineage>
        <taxon>Bacteria</taxon>
        <taxon>Bacillati</taxon>
        <taxon>Actinomycetota</taxon>
        <taxon>Actinomycetes</taxon>
        <taxon>Kitasatosporales</taxon>
        <taxon>Streptomycetaceae</taxon>
        <taxon>Streptomyces</taxon>
    </lineage>
</organism>
<dbReference type="Proteomes" id="UP001550378">
    <property type="component" value="Unassembled WGS sequence"/>
</dbReference>
<keyword evidence="2" id="KW-0812">Transmembrane</keyword>
<dbReference type="EMBL" id="JBEXZR010000003">
    <property type="protein sequence ID" value="MEU0706742.1"/>
    <property type="molecule type" value="Genomic_DNA"/>
</dbReference>
<feature type="transmembrane region" description="Helical" evidence="2">
    <location>
        <begin position="12"/>
        <end position="33"/>
    </location>
</feature>
<evidence type="ECO:0000256" key="1">
    <source>
        <dbReference type="SAM" id="MobiDB-lite"/>
    </source>
</evidence>
<keyword evidence="4" id="KW-1185">Reference proteome</keyword>
<evidence type="ECO:0000313" key="4">
    <source>
        <dbReference type="Proteomes" id="UP001550378"/>
    </source>
</evidence>
<evidence type="ECO:0000313" key="3">
    <source>
        <dbReference type="EMBL" id="MEU0706742.1"/>
    </source>
</evidence>